<keyword evidence="3" id="KW-1185">Reference proteome</keyword>
<protein>
    <submittedName>
        <fullName evidence="2">Uncharacterized protein</fullName>
    </submittedName>
</protein>
<organism evidence="2 3">
    <name type="scientific">Helianthus annuus</name>
    <name type="common">Common sunflower</name>
    <dbReference type="NCBI Taxonomy" id="4232"/>
    <lineage>
        <taxon>Eukaryota</taxon>
        <taxon>Viridiplantae</taxon>
        <taxon>Streptophyta</taxon>
        <taxon>Embryophyta</taxon>
        <taxon>Tracheophyta</taxon>
        <taxon>Spermatophyta</taxon>
        <taxon>Magnoliopsida</taxon>
        <taxon>eudicotyledons</taxon>
        <taxon>Gunneridae</taxon>
        <taxon>Pentapetalae</taxon>
        <taxon>asterids</taxon>
        <taxon>campanulids</taxon>
        <taxon>Asterales</taxon>
        <taxon>Asteraceae</taxon>
        <taxon>Asteroideae</taxon>
        <taxon>Heliantheae alliance</taxon>
        <taxon>Heliantheae</taxon>
        <taxon>Helianthus</taxon>
    </lineage>
</organism>
<sequence length="50" mass="5604">MSNYKYHAPSTHFFAHSLIPLFTSALELSLKHLGLCLLVEKIARTLSTAM</sequence>
<dbReference type="Gramene" id="mRNA:HanXRQr2_Chr08g0357791">
    <property type="protein sequence ID" value="mRNA:HanXRQr2_Chr08g0357791"/>
    <property type="gene ID" value="HanXRQr2_Chr08g0357791"/>
</dbReference>
<dbReference type="Proteomes" id="UP000215914">
    <property type="component" value="Chromosome 12"/>
</dbReference>
<dbReference type="EMBL" id="MNCJ02000323">
    <property type="protein sequence ID" value="KAF5796945.1"/>
    <property type="molecule type" value="Genomic_DNA"/>
</dbReference>
<dbReference type="EMBL" id="CM007901">
    <property type="protein sequence ID" value="OTG06036.1"/>
    <property type="molecule type" value="Genomic_DNA"/>
</dbReference>
<proteinExistence type="predicted"/>
<evidence type="ECO:0000313" key="3">
    <source>
        <dbReference type="Proteomes" id="UP000215914"/>
    </source>
</evidence>
<reference evidence="2" key="2">
    <citation type="submission" date="2017-02" db="EMBL/GenBank/DDBJ databases">
        <title>Sunflower complete genome.</title>
        <authorList>
            <person name="Langlade N."/>
            <person name="Munos S."/>
        </authorList>
    </citation>
    <scope>NUCLEOTIDE SEQUENCE [LARGE SCALE GENOMIC DNA]</scope>
    <source>
        <tissue evidence="2">Leaves</tissue>
    </source>
</reference>
<reference evidence="1" key="3">
    <citation type="submission" date="2020-06" db="EMBL/GenBank/DDBJ databases">
        <title>Helianthus annuus Genome sequencing and assembly Release 2.</title>
        <authorList>
            <person name="Gouzy J."/>
            <person name="Langlade N."/>
            <person name="Munos S."/>
        </authorList>
    </citation>
    <scope>NUCLEOTIDE SEQUENCE</scope>
    <source>
        <tissue evidence="1">Leaves</tissue>
    </source>
</reference>
<evidence type="ECO:0000313" key="2">
    <source>
        <dbReference type="EMBL" id="OTG06036.1"/>
    </source>
</evidence>
<reference evidence="1 3" key="1">
    <citation type="journal article" date="2017" name="Nature">
        <title>The sunflower genome provides insights into oil metabolism, flowering and Asterid evolution.</title>
        <authorList>
            <person name="Badouin H."/>
            <person name="Gouzy J."/>
            <person name="Grassa C.J."/>
            <person name="Murat F."/>
            <person name="Staton S.E."/>
            <person name="Cottret L."/>
            <person name="Lelandais-Briere C."/>
            <person name="Owens G.L."/>
            <person name="Carrere S."/>
            <person name="Mayjonade B."/>
            <person name="Legrand L."/>
            <person name="Gill N."/>
            <person name="Kane N.C."/>
            <person name="Bowers J.E."/>
            <person name="Hubner S."/>
            <person name="Bellec A."/>
            <person name="Berard A."/>
            <person name="Berges H."/>
            <person name="Blanchet N."/>
            <person name="Boniface M.C."/>
            <person name="Brunel D."/>
            <person name="Catrice O."/>
            <person name="Chaidir N."/>
            <person name="Claudel C."/>
            <person name="Donnadieu C."/>
            <person name="Faraut T."/>
            <person name="Fievet G."/>
            <person name="Helmstetter N."/>
            <person name="King M."/>
            <person name="Knapp S.J."/>
            <person name="Lai Z."/>
            <person name="Le Paslier M.C."/>
            <person name="Lippi Y."/>
            <person name="Lorenzon L."/>
            <person name="Mandel J.R."/>
            <person name="Marage G."/>
            <person name="Marchand G."/>
            <person name="Marquand E."/>
            <person name="Bret-Mestries E."/>
            <person name="Morien E."/>
            <person name="Nambeesan S."/>
            <person name="Nguyen T."/>
            <person name="Pegot-Espagnet P."/>
            <person name="Pouilly N."/>
            <person name="Raftis F."/>
            <person name="Sallet E."/>
            <person name="Schiex T."/>
            <person name="Thomas J."/>
            <person name="Vandecasteele C."/>
            <person name="Vares D."/>
            <person name="Vear F."/>
            <person name="Vautrin S."/>
            <person name="Crespi M."/>
            <person name="Mangin B."/>
            <person name="Burke J.M."/>
            <person name="Salse J."/>
            <person name="Munos S."/>
            <person name="Vincourt P."/>
            <person name="Rieseberg L.H."/>
            <person name="Langlade N.B."/>
        </authorList>
    </citation>
    <scope>NUCLEOTIDE SEQUENCE [LARGE SCALE GENOMIC DNA]</scope>
    <source>
        <strain evidence="3">cv. SF193</strain>
        <tissue evidence="1">Leaves</tissue>
    </source>
</reference>
<dbReference type="InParanoid" id="A0A251T6A2"/>
<accession>A0A251T6A2</accession>
<name>A0A251T6A2_HELAN</name>
<dbReference type="AlphaFoldDB" id="A0A251T6A2"/>
<evidence type="ECO:0000313" key="1">
    <source>
        <dbReference type="EMBL" id="KAF5796945.1"/>
    </source>
</evidence>
<gene>
    <name evidence="2" type="ORF">HannXRQ_Chr12g0380261</name>
    <name evidence="1" type="ORF">HanXRQr2_Chr08g0357791</name>
</gene>